<accession>R1E6W2</accession>
<dbReference type="EMBL" id="KB869910">
    <property type="protein sequence ID" value="EOD06024.1"/>
    <property type="molecule type" value="Genomic_DNA"/>
</dbReference>
<dbReference type="GeneID" id="17252170"/>
<dbReference type="AlphaFoldDB" id="R1E6W2"/>
<dbReference type="KEGG" id="ehx:EMIHUDRAFT_372360"/>
<proteinExistence type="predicted"/>
<evidence type="ECO:0000313" key="2">
    <source>
        <dbReference type="EMBL" id="EOD16644.1"/>
    </source>
</evidence>
<sequence length="168" mass="18412">MALKVTLLNRINTSALIMSPQALRQMRLRAQLSRRDAFCAGSFAGTEVSASPKDENLTNMLREDLTPFTVELDERAGLRLGSKPVDADSLGTCDSVPSARRRLAMAPGSAAWHAISALQSDPRVASLDRLSSCSDTEAEVARNWSDFMRGRSLSLHERHAVIFSEPVR</sequence>
<gene>
    <name evidence="2" type="ORF">EMIHUDRAFT_370256</name>
    <name evidence="1" type="ORF">EMIHUDRAFT_372360</name>
</gene>
<evidence type="ECO:0000313" key="1">
    <source>
        <dbReference type="EMBL" id="EOD06024.1"/>
    </source>
</evidence>
<organism evidence="2">
    <name type="scientific">Emiliania huxleyi</name>
    <name type="common">Coccolithophore</name>
    <name type="synonym">Pontosphaera huxleyi</name>
    <dbReference type="NCBI Taxonomy" id="2903"/>
    <lineage>
        <taxon>Eukaryota</taxon>
        <taxon>Haptista</taxon>
        <taxon>Haptophyta</taxon>
        <taxon>Prymnesiophyceae</taxon>
        <taxon>Isochrysidales</taxon>
        <taxon>Noelaerhabdaceae</taxon>
        <taxon>Emiliania</taxon>
    </lineage>
</organism>
<dbReference type="HOGENOM" id="CLU_1598867_0_0_1"/>
<protein>
    <submittedName>
        <fullName evidence="2">Uncharacterized protein</fullName>
    </submittedName>
</protein>
<dbReference type="GeneID" id="17262800"/>
<name>R1E6W2_EMIHU</name>
<reference evidence="2" key="1">
    <citation type="submission" date="2012-07" db="EMBL/GenBank/DDBJ databases">
        <title>Genome variability drives Emilianias global distribution.</title>
        <authorList>
            <consortium name="DOE Joint Genome Institute"/>
            <person name="Read B."/>
            <person name="Kegel J."/>
            <person name="Klute M."/>
            <person name="Kuo A."/>
            <person name="Lefebvre S.C."/>
            <person name="Maumus F."/>
            <person name="Mayer C."/>
            <person name="Miller J."/>
            <person name="Allen A."/>
            <person name="Bidle K."/>
            <person name="Borodovsky M."/>
            <person name="Bowler C."/>
            <person name="Brownlee C."/>
            <person name="Claverie J.-M."/>
            <person name="Cock M."/>
            <person name="De Vargas C."/>
            <person name="Elias M."/>
            <person name="Frickenhaus S."/>
            <person name="Gladyshev V.N."/>
            <person name="Gonzalez K."/>
            <person name="Guda C."/>
            <person name="Hadaegh A."/>
            <person name="Herman E."/>
            <person name="Iglesias-Rodriguez D."/>
            <person name="Jones B."/>
            <person name="Lawson T."/>
            <person name="Leese F."/>
            <person name="Lin Y.-C."/>
            <person name="Lindquist E."/>
            <person name="Lobanov A."/>
            <person name="Lucas S."/>
            <person name="Malik S.-H.B."/>
            <person name="Marsh M.E."/>
            <person name="Mock T."/>
            <person name="Monier A."/>
            <person name="Moreau H."/>
            <person name="Mueller-Roeber B."/>
            <person name="Napier J."/>
            <person name="Ogata H."/>
            <person name="Parker M."/>
            <person name="Probert I."/>
            <person name="Quesneville H."/>
            <person name="Raines C."/>
            <person name="Rensing S."/>
            <person name="Riano-Pachon D.M."/>
            <person name="Richier S."/>
            <person name="Rokitta S."/>
            <person name="Salamov A."/>
            <person name="Sarno A.F."/>
            <person name="Schmutz J."/>
            <person name="Schroeder D."/>
            <person name="Shiraiwa Y."/>
            <person name="Soanes D.M."/>
            <person name="Valentin K."/>
            <person name="Van Der Giezen M."/>
            <person name="Van Der Peer Y."/>
            <person name="Vardi A."/>
            <person name="Verret F."/>
            <person name="Von Dassow P."/>
            <person name="Wheeler G."/>
            <person name="Williams B."/>
            <person name="Wilson W."/>
            <person name="Wolfe G."/>
            <person name="Wurch L.L."/>
            <person name="Young J."/>
            <person name="Dacks J.B."/>
            <person name="Delwiche C.F."/>
            <person name="Dyhrman S."/>
            <person name="Glockner G."/>
            <person name="John U."/>
            <person name="Richards T."/>
            <person name="Worden A.Z."/>
            <person name="Zhang X."/>
            <person name="Grigoriev I.V."/>
        </authorList>
    </citation>
    <scope>NUCLEOTIDE SEQUENCE</scope>
    <source>
        <strain evidence="2">CCMP1516</strain>
    </source>
</reference>
<dbReference type="KEGG" id="ehx:EMIHUDRAFT_370256"/>
<dbReference type="EMBL" id="KB866717">
    <property type="protein sequence ID" value="EOD16644.1"/>
    <property type="molecule type" value="Genomic_DNA"/>
</dbReference>
<dbReference type="RefSeq" id="XP_005758453.1">
    <property type="nucleotide sequence ID" value="XM_005758396.1"/>
</dbReference>
<dbReference type="RefSeq" id="XP_005769073.1">
    <property type="nucleotide sequence ID" value="XM_005769016.1"/>
</dbReference>
<feature type="non-terminal residue" evidence="2">
    <location>
        <position position="168"/>
    </location>
</feature>